<evidence type="ECO:0000256" key="1">
    <source>
        <dbReference type="SAM" id="Phobius"/>
    </source>
</evidence>
<dbReference type="EMBL" id="BMYX01000001">
    <property type="protein sequence ID" value="GGY03863.1"/>
    <property type="molecule type" value="Genomic_DNA"/>
</dbReference>
<keyword evidence="1" id="KW-0812">Transmembrane</keyword>
<keyword evidence="3" id="KW-1185">Reference proteome</keyword>
<accession>A0A918NX97</accession>
<proteinExistence type="predicted"/>
<protein>
    <recommendedName>
        <fullName evidence="4">Phage holin</fullName>
    </recommendedName>
</protein>
<reference evidence="2" key="2">
    <citation type="submission" date="2020-09" db="EMBL/GenBank/DDBJ databases">
        <authorList>
            <person name="Sun Q."/>
            <person name="Kim S."/>
        </authorList>
    </citation>
    <scope>NUCLEOTIDE SEQUENCE</scope>
    <source>
        <strain evidence="2">KCTC 32182</strain>
    </source>
</reference>
<keyword evidence="1" id="KW-1133">Transmembrane helix</keyword>
<gene>
    <name evidence="2" type="ORF">GCM10011289_02760</name>
</gene>
<comment type="caution">
    <text evidence="2">The sequence shown here is derived from an EMBL/GenBank/DDBJ whole genome shotgun (WGS) entry which is preliminary data.</text>
</comment>
<dbReference type="RefSeq" id="WP_189530358.1">
    <property type="nucleotide sequence ID" value="NZ_BMYX01000001.1"/>
</dbReference>
<dbReference type="InterPro" id="IPR032637">
    <property type="entry name" value="Phage_holin-like"/>
</dbReference>
<dbReference type="AlphaFoldDB" id="A0A918NX97"/>
<evidence type="ECO:0000313" key="2">
    <source>
        <dbReference type="EMBL" id="GGY03863.1"/>
    </source>
</evidence>
<name>A0A918NX97_9NEIS</name>
<feature type="transmembrane region" description="Helical" evidence="1">
    <location>
        <begin position="54"/>
        <end position="75"/>
    </location>
</feature>
<feature type="transmembrane region" description="Helical" evidence="1">
    <location>
        <begin position="87"/>
        <end position="106"/>
    </location>
</feature>
<dbReference type="Proteomes" id="UP000645257">
    <property type="component" value="Unassembled WGS sequence"/>
</dbReference>
<organism evidence="2 3">
    <name type="scientific">Paludibacterium paludis</name>
    <dbReference type="NCBI Taxonomy" id="1225769"/>
    <lineage>
        <taxon>Bacteria</taxon>
        <taxon>Pseudomonadati</taxon>
        <taxon>Pseudomonadota</taxon>
        <taxon>Betaproteobacteria</taxon>
        <taxon>Neisseriales</taxon>
        <taxon>Chromobacteriaceae</taxon>
        <taxon>Paludibacterium</taxon>
    </lineage>
</organism>
<evidence type="ECO:0000313" key="3">
    <source>
        <dbReference type="Proteomes" id="UP000645257"/>
    </source>
</evidence>
<reference evidence="2" key="1">
    <citation type="journal article" date="2014" name="Int. J. Syst. Evol. Microbiol.">
        <title>Complete genome sequence of Corynebacterium casei LMG S-19264T (=DSM 44701T), isolated from a smear-ripened cheese.</title>
        <authorList>
            <consortium name="US DOE Joint Genome Institute (JGI-PGF)"/>
            <person name="Walter F."/>
            <person name="Albersmeier A."/>
            <person name="Kalinowski J."/>
            <person name="Ruckert C."/>
        </authorList>
    </citation>
    <scope>NUCLEOTIDE SEQUENCE</scope>
    <source>
        <strain evidence="2">KCTC 32182</strain>
    </source>
</reference>
<evidence type="ECO:0008006" key="4">
    <source>
        <dbReference type="Google" id="ProtNLM"/>
    </source>
</evidence>
<sequence length="119" mass="11948">MAEPTTTSAASIALTGASIVALFPGVDAAQVLGAFAGAAVFVMSSQDMSTLRKLAFLALAFFAGILAAKPVAVLLDTLLPERVDVPASVGALVASAMAIKVLLALINRADTLNFSGGDK</sequence>
<dbReference type="Pfam" id="PF16931">
    <property type="entry name" value="Phage_holin_8"/>
    <property type="match status" value="1"/>
</dbReference>
<keyword evidence="1" id="KW-0472">Membrane</keyword>
<feature type="transmembrane region" description="Helical" evidence="1">
    <location>
        <begin position="12"/>
        <end position="42"/>
    </location>
</feature>